<feature type="non-terminal residue" evidence="1">
    <location>
        <position position="1"/>
    </location>
</feature>
<evidence type="ECO:0000313" key="1">
    <source>
        <dbReference type="EMBL" id="RUS87328.1"/>
    </source>
</evidence>
<protein>
    <submittedName>
        <fullName evidence="1">Uncharacterized protein</fullName>
    </submittedName>
</protein>
<dbReference type="EMBL" id="RQTK01000113">
    <property type="protein sequence ID" value="RUS87328.1"/>
    <property type="molecule type" value="Genomic_DNA"/>
</dbReference>
<keyword evidence="2" id="KW-1185">Reference proteome</keyword>
<proteinExistence type="predicted"/>
<sequence>IPSFRLRVGRVDGAQGRRVQGHRRAEGRGRWLEIAVGHVIEAKVTLLLAAPAPGATPLSEVSADEVLDVGWVNGPVVSLAVFTATSLQGRLTEVVPHAVAPTLALVLVERVVFLYPVVDGAQIQAPLV</sequence>
<gene>
    <name evidence="1" type="ORF">EGW08_004870</name>
</gene>
<comment type="caution">
    <text evidence="1">The sequence shown here is derived from an EMBL/GenBank/DDBJ whole genome shotgun (WGS) entry which is preliminary data.</text>
</comment>
<dbReference type="AlphaFoldDB" id="A0A433U0Q2"/>
<reference evidence="1 2" key="1">
    <citation type="submission" date="2019-01" db="EMBL/GenBank/DDBJ databases">
        <title>A draft genome assembly of the solar-powered sea slug Elysia chlorotica.</title>
        <authorList>
            <person name="Cai H."/>
            <person name="Li Q."/>
            <person name="Fang X."/>
            <person name="Li J."/>
            <person name="Curtis N.E."/>
            <person name="Altenburger A."/>
            <person name="Shibata T."/>
            <person name="Feng M."/>
            <person name="Maeda T."/>
            <person name="Schwartz J.A."/>
            <person name="Shigenobu S."/>
            <person name="Lundholm N."/>
            <person name="Nishiyama T."/>
            <person name="Yang H."/>
            <person name="Hasebe M."/>
            <person name="Li S."/>
            <person name="Pierce S.K."/>
            <person name="Wang J."/>
        </authorList>
    </citation>
    <scope>NUCLEOTIDE SEQUENCE [LARGE SCALE GENOMIC DNA]</scope>
    <source>
        <strain evidence="1">EC2010</strain>
        <tissue evidence="1">Whole organism of an adult</tissue>
    </source>
</reference>
<accession>A0A433U0Q2</accession>
<organism evidence="1 2">
    <name type="scientific">Elysia chlorotica</name>
    <name type="common">Eastern emerald elysia</name>
    <name type="synonym">Sea slug</name>
    <dbReference type="NCBI Taxonomy" id="188477"/>
    <lineage>
        <taxon>Eukaryota</taxon>
        <taxon>Metazoa</taxon>
        <taxon>Spiralia</taxon>
        <taxon>Lophotrochozoa</taxon>
        <taxon>Mollusca</taxon>
        <taxon>Gastropoda</taxon>
        <taxon>Heterobranchia</taxon>
        <taxon>Euthyneura</taxon>
        <taxon>Panpulmonata</taxon>
        <taxon>Sacoglossa</taxon>
        <taxon>Placobranchoidea</taxon>
        <taxon>Plakobranchidae</taxon>
        <taxon>Elysia</taxon>
    </lineage>
</organism>
<dbReference type="Proteomes" id="UP000271974">
    <property type="component" value="Unassembled WGS sequence"/>
</dbReference>
<evidence type="ECO:0000313" key="2">
    <source>
        <dbReference type="Proteomes" id="UP000271974"/>
    </source>
</evidence>
<name>A0A433U0Q2_ELYCH</name>